<organism evidence="2 3">
    <name type="scientific">Piedraia hortae CBS 480.64</name>
    <dbReference type="NCBI Taxonomy" id="1314780"/>
    <lineage>
        <taxon>Eukaryota</taxon>
        <taxon>Fungi</taxon>
        <taxon>Dikarya</taxon>
        <taxon>Ascomycota</taxon>
        <taxon>Pezizomycotina</taxon>
        <taxon>Dothideomycetes</taxon>
        <taxon>Dothideomycetidae</taxon>
        <taxon>Capnodiales</taxon>
        <taxon>Piedraiaceae</taxon>
        <taxon>Piedraia</taxon>
    </lineage>
</organism>
<evidence type="ECO:0000313" key="3">
    <source>
        <dbReference type="Proteomes" id="UP000799421"/>
    </source>
</evidence>
<reference evidence="2" key="1">
    <citation type="journal article" date="2020" name="Stud. Mycol.">
        <title>101 Dothideomycetes genomes: a test case for predicting lifestyles and emergence of pathogens.</title>
        <authorList>
            <person name="Haridas S."/>
            <person name="Albert R."/>
            <person name="Binder M."/>
            <person name="Bloem J."/>
            <person name="Labutti K."/>
            <person name="Salamov A."/>
            <person name="Andreopoulos B."/>
            <person name="Baker S."/>
            <person name="Barry K."/>
            <person name="Bills G."/>
            <person name="Bluhm B."/>
            <person name="Cannon C."/>
            <person name="Castanera R."/>
            <person name="Culley D."/>
            <person name="Daum C."/>
            <person name="Ezra D."/>
            <person name="Gonzalez J."/>
            <person name="Henrissat B."/>
            <person name="Kuo A."/>
            <person name="Liang C."/>
            <person name="Lipzen A."/>
            <person name="Lutzoni F."/>
            <person name="Magnuson J."/>
            <person name="Mondo S."/>
            <person name="Nolan M."/>
            <person name="Ohm R."/>
            <person name="Pangilinan J."/>
            <person name="Park H.-J."/>
            <person name="Ramirez L."/>
            <person name="Alfaro M."/>
            <person name="Sun H."/>
            <person name="Tritt A."/>
            <person name="Yoshinaga Y."/>
            <person name="Zwiers L.-H."/>
            <person name="Turgeon B."/>
            <person name="Goodwin S."/>
            <person name="Spatafora J."/>
            <person name="Crous P."/>
            <person name="Grigoriev I."/>
        </authorList>
    </citation>
    <scope>NUCLEOTIDE SEQUENCE</scope>
    <source>
        <strain evidence="2">CBS 480.64</strain>
    </source>
</reference>
<keyword evidence="3" id="KW-1185">Reference proteome</keyword>
<keyword evidence="1" id="KW-0812">Transmembrane</keyword>
<evidence type="ECO:0000313" key="2">
    <source>
        <dbReference type="EMBL" id="KAF2862729.1"/>
    </source>
</evidence>
<dbReference type="Proteomes" id="UP000799421">
    <property type="component" value="Unassembled WGS sequence"/>
</dbReference>
<feature type="transmembrane region" description="Helical" evidence="1">
    <location>
        <begin position="244"/>
        <end position="267"/>
    </location>
</feature>
<sequence length="345" mass="38293">MVAARSAHIVSPQDLESLHNQVHQLADGALHLQDDQLPDERRVLYVLEQLQKLATDLMEGRVSSESPKEKSATSALLGSVSTRSYPSFVSRASVLNLISEKAEAILRHPNIFITPSILSSYVNLQSLLHQPTSFPEIFDLYAHKPIAEKTPSGVTYHAASPEKLTSAIDPRVADAALQSAMNAHNLQLALSIISTSYSRVAFKKRQLVRQGLIPLTGLTLAPLAAWTLAQQFSSWQSTMSESQATGIAFAGIMTYVAAVSTMGYVTITTANDQMERVTWAQGVPLWERWIREGERAALDRVASRWGFKDPERRGDEEGEEWEYLREFVGVRGMVLDRVELMEGME</sequence>
<evidence type="ECO:0000256" key="1">
    <source>
        <dbReference type="SAM" id="Phobius"/>
    </source>
</evidence>
<keyword evidence="1" id="KW-0472">Membrane</keyword>
<feature type="transmembrane region" description="Helical" evidence="1">
    <location>
        <begin position="212"/>
        <end position="232"/>
    </location>
</feature>
<keyword evidence="1" id="KW-1133">Transmembrane helix</keyword>
<gene>
    <name evidence="2" type="ORF">K470DRAFT_212390</name>
</gene>
<name>A0A6A7C6N4_9PEZI</name>
<protein>
    <submittedName>
        <fullName evidence="2">Uncharacterized protein</fullName>
    </submittedName>
</protein>
<dbReference type="AlphaFoldDB" id="A0A6A7C6N4"/>
<proteinExistence type="predicted"/>
<dbReference type="EMBL" id="MU005964">
    <property type="protein sequence ID" value="KAF2862729.1"/>
    <property type="molecule type" value="Genomic_DNA"/>
</dbReference>
<accession>A0A6A7C6N4</accession>
<dbReference type="OrthoDB" id="5360701at2759"/>